<reference evidence="2 3" key="1">
    <citation type="journal article" date="2012" name="Genome Res.">
        <title>Genomic basis of endosymbiont-conferred protection against an insect parasitoid.</title>
        <authorList>
            <person name="Hansen A.K."/>
            <person name="Vorburger C."/>
            <person name="Moran N.A."/>
        </authorList>
    </citation>
    <scope>NUCLEOTIDE SEQUENCE [LARGE SCALE GENOMIC DNA]</scope>
    <source>
        <strain evidence="3">R5.15</strain>
    </source>
</reference>
<name>G2H0C9_9ENTR</name>
<protein>
    <submittedName>
        <fullName evidence="2">Uncharacterized protein</fullName>
    </submittedName>
</protein>
<dbReference type="RefSeq" id="WP_006707163.1">
    <property type="nucleotide sequence ID" value="NZ_AGCA01000359.1"/>
</dbReference>
<evidence type="ECO:0000313" key="2">
    <source>
        <dbReference type="EMBL" id="EGY28552.1"/>
    </source>
</evidence>
<dbReference type="PANTHER" id="PTHR39945">
    <property type="entry name" value="FI14129P"/>
    <property type="match status" value="1"/>
</dbReference>
<evidence type="ECO:0000256" key="1">
    <source>
        <dbReference type="SAM" id="SignalP"/>
    </source>
</evidence>
<accession>G2H0C9</accession>
<evidence type="ECO:0000313" key="3">
    <source>
        <dbReference type="Proteomes" id="UP000004116"/>
    </source>
</evidence>
<dbReference type="PANTHER" id="PTHR39945:SF1">
    <property type="entry name" value="FI14129P"/>
    <property type="match status" value="1"/>
</dbReference>
<feature type="chain" id="PRO_5003430723" evidence="1">
    <location>
        <begin position="23"/>
        <end position="86"/>
    </location>
</feature>
<proteinExistence type="predicted"/>
<dbReference type="EMBL" id="AGCA01000359">
    <property type="protein sequence ID" value="EGY28552.1"/>
    <property type="molecule type" value="Genomic_DNA"/>
</dbReference>
<keyword evidence="1" id="KW-0732">Signal</keyword>
<gene>
    <name evidence="2" type="ORF">Rin_00015080</name>
</gene>
<feature type="signal peptide" evidence="1">
    <location>
        <begin position="1"/>
        <end position="22"/>
    </location>
</feature>
<dbReference type="Proteomes" id="UP000004116">
    <property type="component" value="Unassembled WGS sequence"/>
</dbReference>
<sequence>MKKFLQLIAVGCLLSASVFVQASEGTTKTTFSLEQCPNCQPGGQYRDTCERCAKVTKDSETFPLCCENKSGARDWCNKFLNYVPKF</sequence>
<dbReference type="AlphaFoldDB" id="G2H0C9"/>
<organism evidence="2 3">
    <name type="scientific">Candidatus Regiella insecticola 5.15</name>
    <dbReference type="NCBI Taxonomy" id="1005043"/>
    <lineage>
        <taxon>Bacteria</taxon>
        <taxon>Pseudomonadati</taxon>
        <taxon>Pseudomonadota</taxon>
        <taxon>Gammaproteobacteria</taxon>
        <taxon>Enterobacterales</taxon>
        <taxon>Enterobacteriaceae</taxon>
        <taxon>aphid secondary symbionts</taxon>
        <taxon>Candidatus Regiella</taxon>
    </lineage>
</organism>
<keyword evidence="3" id="KW-1185">Reference proteome</keyword>
<dbReference type="OrthoDB" id="9932949at2"/>
<comment type="caution">
    <text evidence="2">The sequence shown here is derived from an EMBL/GenBank/DDBJ whole genome shotgun (WGS) entry which is preliminary data.</text>
</comment>